<dbReference type="OrthoDB" id="4425169at2759"/>
<dbReference type="AlphaFoldDB" id="A0A9P9DY82"/>
<gene>
    <name evidence="1" type="ORF">B0J11DRAFT_527401</name>
</gene>
<dbReference type="EMBL" id="JAGMWT010000006">
    <property type="protein sequence ID" value="KAH7127182.1"/>
    <property type="molecule type" value="Genomic_DNA"/>
</dbReference>
<accession>A0A9P9DY82</accession>
<protein>
    <submittedName>
        <fullName evidence="1">Uncharacterized protein</fullName>
    </submittedName>
</protein>
<name>A0A9P9DY82_9PLEO</name>
<dbReference type="Proteomes" id="UP000700596">
    <property type="component" value="Unassembled WGS sequence"/>
</dbReference>
<keyword evidence="2" id="KW-1185">Reference proteome</keyword>
<comment type="caution">
    <text evidence="1">The sequence shown here is derived from an EMBL/GenBank/DDBJ whole genome shotgun (WGS) entry which is preliminary data.</text>
</comment>
<reference evidence="1" key="1">
    <citation type="journal article" date="2021" name="Nat. Commun.">
        <title>Genetic determinants of endophytism in the Arabidopsis root mycobiome.</title>
        <authorList>
            <person name="Mesny F."/>
            <person name="Miyauchi S."/>
            <person name="Thiergart T."/>
            <person name="Pickel B."/>
            <person name="Atanasova L."/>
            <person name="Karlsson M."/>
            <person name="Huettel B."/>
            <person name="Barry K.W."/>
            <person name="Haridas S."/>
            <person name="Chen C."/>
            <person name="Bauer D."/>
            <person name="Andreopoulos W."/>
            <person name="Pangilinan J."/>
            <person name="LaButti K."/>
            <person name="Riley R."/>
            <person name="Lipzen A."/>
            <person name="Clum A."/>
            <person name="Drula E."/>
            <person name="Henrissat B."/>
            <person name="Kohler A."/>
            <person name="Grigoriev I.V."/>
            <person name="Martin F.M."/>
            <person name="Hacquard S."/>
        </authorList>
    </citation>
    <scope>NUCLEOTIDE SEQUENCE</scope>
    <source>
        <strain evidence="1">MPI-CAGE-CH-0243</strain>
    </source>
</reference>
<proteinExistence type="predicted"/>
<organism evidence="1 2">
    <name type="scientific">Dendryphion nanum</name>
    <dbReference type="NCBI Taxonomy" id="256645"/>
    <lineage>
        <taxon>Eukaryota</taxon>
        <taxon>Fungi</taxon>
        <taxon>Dikarya</taxon>
        <taxon>Ascomycota</taxon>
        <taxon>Pezizomycotina</taxon>
        <taxon>Dothideomycetes</taxon>
        <taxon>Pleosporomycetidae</taxon>
        <taxon>Pleosporales</taxon>
        <taxon>Torulaceae</taxon>
        <taxon>Dendryphion</taxon>
    </lineage>
</organism>
<evidence type="ECO:0000313" key="2">
    <source>
        <dbReference type="Proteomes" id="UP000700596"/>
    </source>
</evidence>
<sequence length="211" mass="23066">MPTTELVFSHFKPETAKTGFTITAQEFENLHDTPGLLFRTFGRVIRHNNQDVTQEYRGALAIEWDQPSSFYALLHPDAHVLKDILGKIVPFMAVKAAPTLFQAENEEGGSPQALKAGVTQIITVRGGDVDAVAAKGEEFIQLVKESQGVVGAWSGRGIDEAEIKWLGIVGWKGVESLDAAAKNEQIVKELEGLKASEGVDEYVVRFGQQES</sequence>
<evidence type="ECO:0000313" key="1">
    <source>
        <dbReference type="EMBL" id="KAH7127182.1"/>
    </source>
</evidence>